<evidence type="ECO:0000256" key="4">
    <source>
        <dbReference type="ARBA" id="ARBA00023242"/>
    </source>
</evidence>
<evidence type="ECO:0000313" key="6">
    <source>
        <dbReference type="Proteomes" id="UP001344447"/>
    </source>
</evidence>
<dbReference type="EMBL" id="JAVFKY010000001">
    <property type="protein sequence ID" value="KAK5583994.1"/>
    <property type="molecule type" value="Genomic_DNA"/>
</dbReference>
<keyword evidence="4" id="KW-0539">Nucleus</keyword>
<dbReference type="GO" id="GO:0005634">
    <property type="term" value="C:nucleus"/>
    <property type="evidence" value="ECO:0007669"/>
    <property type="project" value="UniProtKB-SubCell"/>
</dbReference>
<organism evidence="5 6">
    <name type="scientific">Dictyostelium firmibasis</name>
    <dbReference type="NCBI Taxonomy" id="79012"/>
    <lineage>
        <taxon>Eukaryota</taxon>
        <taxon>Amoebozoa</taxon>
        <taxon>Evosea</taxon>
        <taxon>Eumycetozoa</taxon>
        <taxon>Dictyostelia</taxon>
        <taxon>Dictyosteliales</taxon>
        <taxon>Dictyosteliaceae</taxon>
        <taxon>Dictyostelium</taxon>
    </lineage>
</organism>
<name>A0AAN7U1I6_9MYCE</name>
<dbReference type="Gene3D" id="2.60.120.260">
    <property type="entry name" value="Galactose-binding domain-like"/>
    <property type="match status" value="1"/>
</dbReference>
<dbReference type="Proteomes" id="UP001344447">
    <property type="component" value="Unassembled WGS sequence"/>
</dbReference>
<reference evidence="5 6" key="1">
    <citation type="submission" date="2023-11" db="EMBL/GenBank/DDBJ databases">
        <title>Dfirmibasis_genome.</title>
        <authorList>
            <person name="Edelbroek B."/>
            <person name="Kjellin J."/>
            <person name="Jerlstrom-Hultqvist J."/>
            <person name="Soderbom F."/>
        </authorList>
    </citation>
    <scope>NUCLEOTIDE SEQUENCE [LARGE SCALE GENOMIC DNA]</scope>
    <source>
        <strain evidence="5 6">TNS-C-14</strain>
    </source>
</reference>
<proteinExistence type="inferred from homology"/>
<dbReference type="FunFam" id="2.60.120.260:FF:000070">
    <property type="entry name" value="Nuclear receptor 2C2-associated protein"/>
    <property type="match status" value="1"/>
</dbReference>
<dbReference type="AlphaFoldDB" id="A0AAN7U1I6"/>
<gene>
    <name evidence="5" type="ORF">RB653_005601</name>
</gene>
<evidence type="ECO:0000313" key="5">
    <source>
        <dbReference type="EMBL" id="KAK5583994.1"/>
    </source>
</evidence>
<comment type="similarity">
    <text evidence="2">Belongs to the NR2C2AP family.</text>
</comment>
<accession>A0AAN7U1I6</accession>
<comment type="subcellular location">
    <subcellularLocation>
        <location evidence="1">Nucleus</location>
    </subcellularLocation>
</comment>
<dbReference type="InterPro" id="IPR008979">
    <property type="entry name" value="Galactose-bd-like_sf"/>
</dbReference>
<keyword evidence="6" id="KW-1185">Reference proteome</keyword>
<evidence type="ECO:0000256" key="3">
    <source>
        <dbReference type="ARBA" id="ARBA00019956"/>
    </source>
</evidence>
<protein>
    <recommendedName>
        <fullName evidence="3">Nuclear receptor 2C2-associated protein</fullName>
    </recommendedName>
</protein>
<dbReference type="SUPFAM" id="SSF49785">
    <property type="entry name" value="Galactose-binding domain-like"/>
    <property type="match status" value="1"/>
</dbReference>
<comment type="caution">
    <text evidence="5">The sequence shown here is derived from an EMBL/GenBank/DDBJ whole genome shotgun (WGS) entry which is preliminary data.</text>
</comment>
<evidence type="ECO:0000256" key="1">
    <source>
        <dbReference type="ARBA" id="ARBA00004123"/>
    </source>
</evidence>
<sequence>MQSLLIGDYKCRVSSVLNKQTKEYGKENLFDKSEETCWNSHQGTPQFIVIQFPQDNGVTLSQVNIMFQGGFVGKDCEIQTMSTNSDSKEFVHSCYFYPKDINTTQQFPIDQTKNTNVKQIKILFPQSTDFFGRITIYQLDILGEPSS</sequence>
<evidence type="ECO:0000256" key="2">
    <source>
        <dbReference type="ARBA" id="ARBA00009556"/>
    </source>
</evidence>